<dbReference type="InterPro" id="IPR009057">
    <property type="entry name" value="Homeodomain-like_sf"/>
</dbReference>
<dbReference type="OrthoDB" id="2570341at2"/>
<dbReference type="GO" id="GO:0045892">
    <property type="term" value="P:negative regulation of DNA-templated transcription"/>
    <property type="evidence" value="ECO:0007669"/>
    <property type="project" value="InterPro"/>
</dbReference>
<reference evidence="7 8" key="1">
    <citation type="submission" date="2018-12" db="EMBL/GenBank/DDBJ databases">
        <title>Draft genome sequence of Embleya hyalina NBRC 13850T.</title>
        <authorList>
            <person name="Komaki H."/>
            <person name="Hosoyama A."/>
            <person name="Kimura A."/>
            <person name="Ichikawa N."/>
            <person name="Tamura T."/>
        </authorList>
    </citation>
    <scope>NUCLEOTIDE SEQUENCE [LARGE SCALE GENOMIC DNA]</scope>
    <source>
        <strain evidence="7 8">NBRC 13850</strain>
    </source>
</reference>
<keyword evidence="1" id="KW-0805">Transcription regulation</keyword>
<gene>
    <name evidence="7" type="ORF">EHYA_02732</name>
</gene>
<feature type="DNA-binding region" description="H-T-H motif" evidence="4">
    <location>
        <begin position="63"/>
        <end position="82"/>
    </location>
</feature>
<evidence type="ECO:0000256" key="1">
    <source>
        <dbReference type="ARBA" id="ARBA00023015"/>
    </source>
</evidence>
<feature type="region of interest" description="Disordered" evidence="5">
    <location>
        <begin position="1"/>
        <end position="24"/>
    </location>
</feature>
<dbReference type="EMBL" id="BIFH01000017">
    <property type="protein sequence ID" value="GCD95063.1"/>
    <property type="molecule type" value="Genomic_DNA"/>
</dbReference>
<dbReference type="PANTHER" id="PTHR30055">
    <property type="entry name" value="HTH-TYPE TRANSCRIPTIONAL REGULATOR RUTR"/>
    <property type="match status" value="1"/>
</dbReference>
<dbReference type="Proteomes" id="UP000286931">
    <property type="component" value="Unassembled WGS sequence"/>
</dbReference>
<evidence type="ECO:0000256" key="2">
    <source>
        <dbReference type="ARBA" id="ARBA00023125"/>
    </source>
</evidence>
<organism evidence="7 8">
    <name type="scientific">Embleya hyalina</name>
    <dbReference type="NCBI Taxonomy" id="516124"/>
    <lineage>
        <taxon>Bacteria</taxon>
        <taxon>Bacillati</taxon>
        <taxon>Actinomycetota</taxon>
        <taxon>Actinomycetes</taxon>
        <taxon>Kitasatosporales</taxon>
        <taxon>Streptomycetaceae</taxon>
        <taxon>Embleya</taxon>
    </lineage>
</organism>
<dbReference type="SUPFAM" id="SSF48498">
    <property type="entry name" value="Tetracyclin repressor-like, C-terminal domain"/>
    <property type="match status" value="1"/>
</dbReference>
<dbReference type="InterPro" id="IPR036271">
    <property type="entry name" value="Tet_transcr_reg_TetR-rel_C_sf"/>
</dbReference>
<accession>A0A401YKD5</accession>
<dbReference type="Pfam" id="PF00440">
    <property type="entry name" value="TetR_N"/>
    <property type="match status" value="1"/>
</dbReference>
<sequence>MAGQKKKSPPTRTPAPAEAGASRTSLWERLATPAPAARTVLTPERIAEVAVGIADAEGIEAVTMRRLATELGVAPMAAYRYVSGKDDLLELMVDRAYGELAAPEPGAGWRETLRGLAVRTRELVLRHPWLVQLPSGRAAVAPTPNRVALAEWGMRALAEAGLSADETMAAVDTVGSYVQGRTAAEVATRHLMAAQGAPGDADALRTSMAPEMTWLIRTGRYPAFHHYIGTARHKDDPQWQFETGLDCILDGLATRLHI</sequence>
<dbReference type="InterPro" id="IPR001647">
    <property type="entry name" value="HTH_TetR"/>
</dbReference>
<dbReference type="RefSeq" id="WP_126637234.1">
    <property type="nucleotide sequence ID" value="NZ_BIFH01000017.1"/>
</dbReference>
<dbReference type="GO" id="GO:0003700">
    <property type="term" value="F:DNA-binding transcription factor activity"/>
    <property type="evidence" value="ECO:0007669"/>
    <property type="project" value="TreeGrafter"/>
</dbReference>
<dbReference type="PROSITE" id="PS50977">
    <property type="entry name" value="HTH_TETR_2"/>
    <property type="match status" value="1"/>
</dbReference>
<dbReference type="Pfam" id="PF02909">
    <property type="entry name" value="TetR_C_1"/>
    <property type="match status" value="1"/>
</dbReference>
<name>A0A401YKD5_9ACTN</name>
<dbReference type="InterPro" id="IPR050109">
    <property type="entry name" value="HTH-type_TetR-like_transc_reg"/>
</dbReference>
<dbReference type="Gene3D" id="1.10.10.60">
    <property type="entry name" value="Homeodomain-like"/>
    <property type="match status" value="1"/>
</dbReference>
<dbReference type="PANTHER" id="PTHR30055:SF151">
    <property type="entry name" value="TRANSCRIPTIONAL REGULATORY PROTEIN"/>
    <property type="match status" value="1"/>
</dbReference>
<evidence type="ECO:0000256" key="3">
    <source>
        <dbReference type="ARBA" id="ARBA00023163"/>
    </source>
</evidence>
<comment type="caution">
    <text evidence="7">The sequence shown here is derived from an EMBL/GenBank/DDBJ whole genome shotgun (WGS) entry which is preliminary data.</text>
</comment>
<dbReference type="Gene3D" id="1.10.357.10">
    <property type="entry name" value="Tetracycline Repressor, domain 2"/>
    <property type="match status" value="1"/>
</dbReference>
<evidence type="ECO:0000313" key="8">
    <source>
        <dbReference type="Proteomes" id="UP000286931"/>
    </source>
</evidence>
<evidence type="ECO:0000256" key="5">
    <source>
        <dbReference type="SAM" id="MobiDB-lite"/>
    </source>
</evidence>
<keyword evidence="2 4" id="KW-0238">DNA-binding</keyword>
<dbReference type="SUPFAM" id="SSF46689">
    <property type="entry name" value="Homeodomain-like"/>
    <property type="match status" value="1"/>
</dbReference>
<evidence type="ECO:0000256" key="4">
    <source>
        <dbReference type="PROSITE-ProRule" id="PRU00335"/>
    </source>
</evidence>
<keyword evidence="3" id="KW-0804">Transcription</keyword>
<evidence type="ECO:0000313" key="7">
    <source>
        <dbReference type="EMBL" id="GCD95063.1"/>
    </source>
</evidence>
<protein>
    <submittedName>
        <fullName evidence="7">TetR family transcriptional regulator</fullName>
    </submittedName>
</protein>
<evidence type="ECO:0000259" key="6">
    <source>
        <dbReference type="PROSITE" id="PS50977"/>
    </source>
</evidence>
<keyword evidence="8" id="KW-1185">Reference proteome</keyword>
<feature type="domain" description="HTH tetR-type" evidence="6">
    <location>
        <begin position="40"/>
        <end position="100"/>
    </location>
</feature>
<proteinExistence type="predicted"/>
<dbReference type="AlphaFoldDB" id="A0A401YKD5"/>
<dbReference type="InterPro" id="IPR004111">
    <property type="entry name" value="Repressor_TetR_C"/>
</dbReference>
<dbReference type="GO" id="GO:0000976">
    <property type="term" value="F:transcription cis-regulatory region binding"/>
    <property type="evidence" value="ECO:0007669"/>
    <property type="project" value="TreeGrafter"/>
</dbReference>